<dbReference type="Gene3D" id="3.40.50.720">
    <property type="entry name" value="NAD(P)-binding Rossmann-like Domain"/>
    <property type="match status" value="1"/>
</dbReference>
<evidence type="ECO:0000313" key="3">
    <source>
        <dbReference type="Proteomes" id="UP000549695"/>
    </source>
</evidence>
<reference evidence="2 3" key="1">
    <citation type="submission" date="2020-07" db="EMBL/GenBank/DDBJ databases">
        <title>Sequencing the genomes of 1000 actinobacteria strains.</title>
        <authorList>
            <person name="Klenk H.-P."/>
        </authorList>
    </citation>
    <scope>NUCLEOTIDE SEQUENCE [LARGE SCALE GENOMIC DNA]</scope>
    <source>
        <strain evidence="2 3">DSM 44749</strain>
    </source>
</reference>
<dbReference type="EMBL" id="JACCCZ010000001">
    <property type="protein sequence ID" value="NYG02203.1"/>
    <property type="molecule type" value="Genomic_DNA"/>
</dbReference>
<dbReference type="SUPFAM" id="SSF51735">
    <property type="entry name" value="NAD(P)-binding Rossmann-fold domains"/>
    <property type="match status" value="1"/>
</dbReference>
<sequence>MIIVTGASGKLGGAAVRALLETVPAEQVGVLARSAEKVADLAAAGVRVHVGDYEDPASLTAAFAGADGLLFVSGSDVTPGVRERQHGNVVRAAADAGVGHVVYTSAIGADRPGAPAFLADHTLTEELLRGSGLPVTPLRNTFYSDMFVNPGVVATALEAGETVAADGGRALNTATIADLARAAAVVVAGGPQEHAGRAYELRGPLWTYDELAATIAAESGRPVSHRRVPLDQAPAPAFIGEFVSSGMFAEPSEDLATLLGRPATGMPELVRAALA</sequence>
<dbReference type="GeneID" id="98052248"/>
<dbReference type="Proteomes" id="UP000549695">
    <property type="component" value="Unassembled WGS sequence"/>
</dbReference>
<dbReference type="EC" id="1.6.5.2" evidence="2"/>
<accession>A0A852VZI4</accession>
<dbReference type="PANTHER" id="PTHR47129:SF1">
    <property type="entry name" value="NMRA-LIKE DOMAIN-CONTAINING PROTEIN"/>
    <property type="match status" value="1"/>
</dbReference>
<evidence type="ECO:0000259" key="1">
    <source>
        <dbReference type="Pfam" id="PF05368"/>
    </source>
</evidence>
<dbReference type="PANTHER" id="PTHR47129">
    <property type="entry name" value="QUINONE OXIDOREDUCTASE 2"/>
    <property type="match status" value="1"/>
</dbReference>
<dbReference type="InterPro" id="IPR036291">
    <property type="entry name" value="NAD(P)-bd_dom_sf"/>
</dbReference>
<dbReference type="RefSeq" id="WP_073577828.1">
    <property type="nucleotide sequence ID" value="NZ_BAAAJZ010000001.1"/>
</dbReference>
<dbReference type="InterPro" id="IPR052718">
    <property type="entry name" value="NmrA-type_oxidoreductase"/>
</dbReference>
<comment type="caution">
    <text evidence="2">The sequence shown here is derived from an EMBL/GenBank/DDBJ whole genome shotgun (WGS) entry which is preliminary data.</text>
</comment>
<keyword evidence="2" id="KW-0560">Oxidoreductase</keyword>
<gene>
    <name evidence="2" type="ORF">HDA37_002488</name>
</gene>
<dbReference type="GO" id="GO:0003955">
    <property type="term" value="F:NAD(P)H dehydrogenase (quinone) activity"/>
    <property type="evidence" value="ECO:0007669"/>
    <property type="project" value="UniProtKB-EC"/>
</dbReference>
<evidence type="ECO:0000313" key="2">
    <source>
        <dbReference type="EMBL" id="NYG02203.1"/>
    </source>
</evidence>
<dbReference type="Gene3D" id="3.90.25.10">
    <property type="entry name" value="UDP-galactose 4-epimerase, domain 1"/>
    <property type="match status" value="1"/>
</dbReference>
<dbReference type="InterPro" id="IPR008030">
    <property type="entry name" value="NmrA-like"/>
</dbReference>
<proteinExistence type="predicted"/>
<dbReference type="AlphaFoldDB" id="A0A852VZI4"/>
<keyword evidence="3" id="KW-1185">Reference proteome</keyword>
<dbReference type="Pfam" id="PF05368">
    <property type="entry name" value="NmrA"/>
    <property type="match status" value="1"/>
</dbReference>
<organism evidence="2 3">
    <name type="scientific">Pseudonocardia alni</name>
    <name type="common">Amycolata alni</name>
    <dbReference type="NCBI Taxonomy" id="33907"/>
    <lineage>
        <taxon>Bacteria</taxon>
        <taxon>Bacillati</taxon>
        <taxon>Actinomycetota</taxon>
        <taxon>Actinomycetes</taxon>
        <taxon>Pseudonocardiales</taxon>
        <taxon>Pseudonocardiaceae</taxon>
        <taxon>Pseudonocardia</taxon>
    </lineage>
</organism>
<feature type="domain" description="NmrA-like" evidence="1">
    <location>
        <begin position="2"/>
        <end position="231"/>
    </location>
</feature>
<protein>
    <submittedName>
        <fullName evidence="2">NAD(P)H dehydrogenase (Quinone)</fullName>
        <ecNumber evidence="2">1.6.5.2</ecNumber>
    </submittedName>
</protein>
<name>A0A852VZI4_PSEA5</name>